<dbReference type="PANTHER" id="PTHR23152:SF4">
    <property type="entry name" value="2-OXOADIPATE DEHYDROGENASE COMPLEX COMPONENT E1"/>
    <property type="match status" value="1"/>
</dbReference>
<feature type="domain" description="Transketolase-like pyrimidine-binding" evidence="11">
    <location>
        <begin position="544"/>
        <end position="737"/>
    </location>
</feature>
<dbReference type="InterPro" id="IPR029061">
    <property type="entry name" value="THDP-binding"/>
</dbReference>
<accession>A0ABU1F8G3</accession>
<evidence type="ECO:0000313" key="13">
    <source>
        <dbReference type="Proteomes" id="UP001247754"/>
    </source>
</evidence>
<dbReference type="Proteomes" id="UP001247754">
    <property type="component" value="Unassembled WGS sequence"/>
</dbReference>
<comment type="subunit">
    <text evidence="4">Homodimer. Part of the 2-oxoglutarate dehydrogenase (OGDH) complex composed of E1 (2-oxoglutarate dehydrogenase), E2 (dihydrolipoamide succinyltransferase) and E3 (dihydrolipoamide dehydrogenase); the complex contains multiple copies of the three enzymatic components (E1, E2 and E3).</text>
</comment>
<evidence type="ECO:0000256" key="9">
    <source>
        <dbReference type="ARBA" id="ARBA00023152"/>
    </source>
</evidence>
<sequence>MQPPLGGDNAFYLGLYAKYLTDPASVPADWGAYFAEMRAPAAPDAPGRAVAAYLEAARRFGHLAADLDPLGLAPRDGRLDPLRAAARAEGAAGVRLTLAGAPRDLPAAEATALIDRIYRGTMGIEADHLHDPAEADWLLAAFERAMLAPPDDDLTRDALESVVLADTFESFMRVKFPAKKRFGSEGSEGTLVFLRALFLAAAAGPGVDEIVMGGMHRGRLAVLAVALGKSPAALAAELTGRDLSEGAAFTGDVPYHLGLRTRFEGARTLGLTLLPHPSHLMVVAPVALGLARAAGAGALCLLMHTDAAFAGQGLSAEMMQIAGLPPYRAGGAVHLVVNNQIGFTTLPAEGRSARYCTDVARMVGVPVLHVNGDDALAVARAARLALDWRNRSGRDILVDMVCYRRFGHNELDEPRFTQPRLWQAIDRHPPLRDLLTARVQHDRPALADHAARCAGDFTRALQDGFRRAADLLPNDAPVQPDAWAAVEPADEAALLAPVPTGLPLADLRRVGLAASALAPGAAVNPKVRRFYDQRAASLEAGQEITFATAEALALATLLDEGHPVRLSGQDAVRGTFTQRHLAVHDMDSGQAHLPLAAAARAGARAEIINSPLSEYGVLSFEYGHSLFDPQALTIWEAQFGDFLNGAQPVVDQYIVSAEAKWRLRSGLVVQLPHGLEGQGPDHSSARVERLLQMCAGGNVVVANPSTPANLFHLLRRQIHARWRKPLFLIAPKSLLRARSAVSALAEMAEGTAFRPVIAEAPPPGRGGVRRVVICSGKIAHALEQARDAAGLTHAVAVVRLEQLYPLDIAALRAALASFGRAEAVWLQEEAENQGPWPFLAEAFRRHGIHLNPRRPVHARPAMPVTAGGSVERHEREQEILLRGVLSV</sequence>
<evidence type="ECO:0000256" key="3">
    <source>
        <dbReference type="ARBA" id="ARBA00006936"/>
    </source>
</evidence>
<comment type="cofactor">
    <cofactor evidence="1">
        <name>thiamine diphosphate</name>
        <dbReference type="ChEBI" id="CHEBI:58937"/>
    </cofactor>
</comment>
<dbReference type="InterPro" id="IPR001017">
    <property type="entry name" value="DH_E1"/>
</dbReference>
<dbReference type="PANTHER" id="PTHR23152">
    <property type="entry name" value="2-OXOGLUTARATE DEHYDROGENASE"/>
    <property type="match status" value="1"/>
</dbReference>
<dbReference type="Pfam" id="PF02779">
    <property type="entry name" value="Transket_pyr"/>
    <property type="match status" value="1"/>
</dbReference>
<dbReference type="Pfam" id="PF16078">
    <property type="entry name" value="2-oxogl_dehyd_N"/>
    <property type="match status" value="1"/>
</dbReference>
<dbReference type="InterPro" id="IPR032106">
    <property type="entry name" value="2-oxogl_dehyd_N"/>
</dbReference>
<evidence type="ECO:0000256" key="8">
    <source>
        <dbReference type="ARBA" id="ARBA00023052"/>
    </source>
</evidence>
<reference evidence="12 13" key="1">
    <citation type="submission" date="2023-09" db="EMBL/GenBank/DDBJ databases">
        <title>Xinfangfangia sedmenti sp. nov., isolated the sedment.</title>
        <authorList>
            <person name="Xu L."/>
        </authorList>
    </citation>
    <scope>NUCLEOTIDE SEQUENCE [LARGE SCALE GENOMIC DNA]</scope>
    <source>
        <strain evidence="12 13">LG-4</strain>
    </source>
</reference>
<evidence type="ECO:0000256" key="5">
    <source>
        <dbReference type="ARBA" id="ARBA00012280"/>
    </source>
</evidence>
<protein>
    <recommendedName>
        <fullName evidence="6">2-oxoglutarate dehydrogenase E1 component</fullName>
        <ecNumber evidence="5">1.2.4.2</ecNumber>
    </recommendedName>
    <alternativeName>
        <fullName evidence="10">Alpha-ketoglutarate dehydrogenase</fullName>
    </alternativeName>
</protein>
<dbReference type="PIRSF" id="PIRSF000157">
    <property type="entry name" value="Oxoglu_dh_E1"/>
    <property type="match status" value="1"/>
</dbReference>
<dbReference type="Gene3D" id="3.40.50.12470">
    <property type="match status" value="1"/>
</dbReference>
<dbReference type="EC" id="1.2.4.2" evidence="5"/>
<dbReference type="InterPro" id="IPR042179">
    <property type="entry name" value="KGD_C_sf"/>
</dbReference>
<dbReference type="RefSeq" id="WP_310457403.1">
    <property type="nucleotide sequence ID" value="NZ_JAVKPH010000011.1"/>
</dbReference>
<organism evidence="12 13">
    <name type="scientific">Ruixingdingia sedimenti</name>
    <dbReference type="NCBI Taxonomy" id="3073604"/>
    <lineage>
        <taxon>Bacteria</taxon>
        <taxon>Pseudomonadati</taxon>
        <taxon>Pseudomonadota</taxon>
        <taxon>Alphaproteobacteria</taxon>
        <taxon>Rhodobacterales</taxon>
        <taxon>Paracoccaceae</taxon>
        <taxon>Ruixingdingia</taxon>
    </lineage>
</organism>
<evidence type="ECO:0000256" key="6">
    <source>
        <dbReference type="ARBA" id="ARBA00013321"/>
    </source>
</evidence>
<proteinExistence type="inferred from homology"/>
<evidence type="ECO:0000256" key="10">
    <source>
        <dbReference type="ARBA" id="ARBA00030680"/>
    </source>
</evidence>
<dbReference type="Gene3D" id="3.40.50.970">
    <property type="match status" value="1"/>
</dbReference>
<comment type="function">
    <text evidence="2">E1 component of the 2-oxoglutarate dehydrogenase (OGDH) complex which catalyzes the decarboxylation of 2-oxoglutarate, the first step in the conversion of 2-oxoglutarate to succinyl-CoA and CO(2).</text>
</comment>
<keyword evidence="9" id="KW-0324">Glycolysis</keyword>
<dbReference type="GO" id="GO:0004591">
    <property type="term" value="F:oxoglutarate dehydrogenase (succinyl-transferring) activity"/>
    <property type="evidence" value="ECO:0007669"/>
    <property type="project" value="UniProtKB-EC"/>
</dbReference>
<keyword evidence="7 12" id="KW-0560">Oxidoreductase</keyword>
<dbReference type="SMART" id="SM00861">
    <property type="entry name" value="Transket_pyr"/>
    <property type="match status" value="1"/>
</dbReference>
<name>A0ABU1F8G3_9RHOB</name>
<dbReference type="NCBIfam" id="NF006914">
    <property type="entry name" value="PRK09404.1"/>
    <property type="match status" value="1"/>
</dbReference>
<dbReference type="EMBL" id="JAVKPH010000011">
    <property type="protein sequence ID" value="MDR5653161.1"/>
    <property type="molecule type" value="Genomic_DNA"/>
</dbReference>
<evidence type="ECO:0000313" key="12">
    <source>
        <dbReference type="EMBL" id="MDR5653161.1"/>
    </source>
</evidence>
<comment type="similarity">
    <text evidence="3">Belongs to the alpha-ketoglutarate dehydrogenase family.</text>
</comment>
<keyword evidence="13" id="KW-1185">Reference proteome</keyword>
<dbReference type="Pfam" id="PF16870">
    <property type="entry name" value="OxoGdeHyase_C"/>
    <property type="match status" value="1"/>
</dbReference>
<dbReference type="Gene3D" id="3.40.50.11610">
    <property type="entry name" value="Multifunctional 2-oxoglutarate metabolism enzyme, C-terminal domain"/>
    <property type="match status" value="1"/>
</dbReference>
<dbReference type="SUPFAM" id="SSF52518">
    <property type="entry name" value="Thiamin diphosphate-binding fold (THDP-binding)"/>
    <property type="match status" value="2"/>
</dbReference>
<evidence type="ECO:0000259" key="11">
    <source>
        <dbReference type="SMART" id="SM00861"/>
    </source>
</evidence>
<dbReference type="InterPro" id="IPR005475">
    <property type="entry name" value="Transketolase-like_Pyr-bd"/>
</dbReference>
<dbReference type="InterPro" id="IPR011603">
    <property type="entry name" value="2oxoglutarate_DH_E1"/>
</dbReference>
<gene>
    <name evidence="12" type="ORF">RGD00_11125</name>
</gene>
<keyword evidence="8" id="KW-0786">Thiamine pyrophosphate</keyword>
<evidence type="ECO:0000256" key="7">
    <source>
        <dbReference type="ARBA" id="ARBA00023002"/>
    </source>
</evidence>
<comment type="caution">
    <text evidence="12">The sequence shown here is derived from an EMBL/GenBank/DDBJ whole genome shotgun (WGS) entry which is preliminary data.</text>
</comment>
<dbReference type="Pfam" id="PF00676">
    <property type="entry name" value="E1_dh"/>
    <property type="match status" value="1"/>
</dbReference>
<evidence type="ECO:0000256" key="4">
    <source>
        <dbReference type="ARBA" id="ARBA00011301"/>
    </source>
</evidence>
<dbReference type="InterPro" id="IPR031717">
    <property type="entry name" value="ODO-1/KGD_C"/>
</dbReference>
<evidence type="ECO:0000256" key="1">
    <source>
        <dbReference type="ARBA" id="ARBA00001964"/>
    </source>
</evidence>
<evidence type="ECO:0000256" key="2">
    <source>
        <dbReference type="ARBA" id="ARBA00003906"/>
    </source>
</evidence>